<feature type="region of interest" description="Disordered" evidence="1">
    <location>
        <begin position="1"/>
        <end position="27"/>
    </location>
</feature>
<dbReference type="OrthoDB" id="3540486at2759"/>
<organism evidence="3 4">
    <name type="scientific">Penicillium steckii</name>
    <dbReference type="NCBI Taxonomy" id="303698"/>
    <lineage>
        <taxon>Eukaryota</taxon>
        <taxon>Fungi</taxon>
        <taxon>Dikarya</taxon>
        <taxon>Ascomycota</taxon>
        <taxon>Pezizomycotina</taxon>
        <taxon>Eurotiomycetes</taxon>
        <taxon>Eurotiomycetidae</taxon>
        <taxon>Eurotiales</taxon>
        <taxon>Aspergillaceae</taxon>
        <taxon>Penicillium</taxon>
    </lineage>
</organism>
<dbReference type="STRING" id="303698.A0A1V6T5X8"/>
<evidence type="ECO:0000313" key="3">
    <source>
        <dbReference type="EMBL" id="OQE21748.1"/>
    </source>
</evidence>
<dbReference type="InterPro" id="IPR045518">
    <property type="entry name" value="2EXR"/>
</dbReference>
<feature type="compositionally biased region" description="Acidic residues" evidence="1">
    <location>
        <begin position="418"/>
        <end position="440"/>
    </location>
</feature>
<feature type="compositionally biased region" description="Basic and acidic residues" evidence="1">
    <location>
        <begin position="441"/>
        <end position="450"/>
    </location>
</feature>
<evidence type="ECO:0000256" key="1">
    <source>
        <dbReference type="SAM" id="MobiDB-lite"/>
    </source>
</evidence>
<dbReference type="Pfam" id="PF20150">
    <property type="entry name" value="2EXR"/>
    <property type="match status" value="1"/>
</dbReference>
<proteinExistence type="predicted"/>
<name>A0A1V6T5X8_9EURO</name>
<dbReference type="Proteomes" id="UP000191285">
    <property type="component" value="Unassembled WGS sequence"/>
</dbReference>
<evidence type="ECO:0000259" key="2">
    <source>
        <dbReference type="Pfam" id="PF20150"/>
    </source>
</evidence>
<feature type="region of interest" description="Disordered" evidence="1">
    <location>
        <begin position="160"/>
        <end position="184"/>
    </location>
</feature>
<sequence>MSDQNNINMSPNPHHEEQPQRQPTQEEIDALWKQARTQPDALVHQGSGLPEGSIKLSMMDINKSLMSVIDDERTLRKPAPNDDTARRWETASKTVGVWLVQSLEDAMKVILRITEILLSVPTGQSFNLCKNTHHIIYEGKTEVPQAYHESYDRPFDQEVAAEEASSSANRERVPANGGAGSRTTLVQGGFKSVKMSPRSSLTTTKMVQKVPRNRTDHPPTGDIKLKPLPKLKDADGFSEWKISVDKNLSNLIRSDIPRPKPTPEQQYTSQIPIESPTTLFELHNCWCIMSDQPSSLLQKSTSIIHSRIIEQSHNQLTCSSLAAQLTCSSLEMETQAPTFHLFPLLPTEIRLIIWKHSLPHRVIEYDSPWDLLYGLNIRLACNSLSTAEMNSRMPSLASVNQESRYVVLRSGRWHQRDPDDDDLNEDDEQSTMEEDELSSTEEDKTKEETGLPRPRSFWVQPVHDTLHLNWVRDSLDLEINAVSFTAATFHRPTIEKLTLNQQYPSIPGPEIPLNDQCEQEIRSLAEATWLERPSETLSVTVLAISIHVTRQATLYSGLFGTCGDEPIQLVAFQDSRLLEKFETLYESHTDERFKHPEIKTAFDLLKCGRNLRWMDSWRQEMEWVFLRQFWRIA</sequence>
<dbReference type="EMBL" id="MLKD01000011">
    <property type="protein sequence ID" value="OQE21748.1"/>
    <property type="molecule type" value="Genomic_DNA"/>
</dbReference>
<keyword evidence="4" id="KW-1185">Reference proteome</keyword>
<reference evidence="4" key="1">
    <citation type="journal article" date="2017" name="Nat. Microbiol.">
        <title>Global analysis of biosynthetic gene clusters reveals vast potential of secondary metabolite production in Penicillium species.</title>
        <authorList>
            <person name="Nielsen J.C."/>
            <person name="Grijseels S."/>
            <person name="Prigent S."/>
            <person name="Ji B."/>
            <person name="Dainat J."/>
            <person name="Nielsen K.F."/>
            <person name="Frisvad J.C."/>
            <person name="Workman M."/>
            <person name="Nielsen J."/>
        </authorList>
    </citation>
    <scope>NUCLEOTIDE SEQUENCE [LARGE SCALE GENOMIC DNA]</scope>
    <source>
        <strain evidence="4">IBT 24891</strain>
    </source>
</reference>
<dbReference type="AlphaFoldDB" id="A0A1V6T5X8"/>
<evidence type="ECO:0000313" key="4">
    <source>
        <dbReference type="Proteomes" id="UP000191285"/>
    </source>
</evidence>
<protein>
    <recommendedName>
        <fullName evidence="2">2EXR domain-containing protein</fullName>
    </recommendedName>
</protein>
<dbReference type="PANTHER" id="PTHR35910:SF1">
    <property type="entry name" value="2EXR DOMAIN-CONTAINING PROTEIN"/>
    <property type="match status" value="1"/>
</dbReference>
<feature type="region of interest" description="Disordered" evidence="1">
    <location>
        <begin position="410"/>
        <end position="452"/>
    </location>
</feature>
<feature type="domain" description="2EXR" evidence="2">
    <location>
        <begin position="339"/>
        <end position="466"/>
    </location>
</feature>
<feature type="compositionally biased region" description="Polar residues" evidence="1">
    <location>
        <begin position="1"/>
        <end position="10"/>
    </location>
</feature>
<comment type="caution">
    <text evidence="3">The sequence shown here is derived from an EMBL/GenBank/DDBJ whole genome shotgun (WGS) entry which is preliminary data.</text>
</comment>
<gene>
    <name evidence="3" type="ORF">PENSTE_c011G03376</name>
</gene>
<dbReference type="PANTHER" id="PTHR35910">
    <property type="entry name" value="2EXR DOMAIN-CONTAINING PROTEIN"/>
    <property type="match status" value="1"/>
</dbReference>
<accession>A0A1V6T5X8</accession>